<gene>
    <name evidence="1" type="ORF">DLD99_18930</name>
</gene>
<dbReference type="KEGG" id="pke:DLD99_18930"/>
<evidence type="ECO:0000313" key="2">
    <source>
        <dbReference type="Proteomes" id="UP000253720"/>
    </source>
</evidence>
<dbReference type="AlphaFoldDB" id="A0A345RT46"/>
<dbReference type="RefSeq" id="WP_114884280.1">
    <property type="nucleotide sequence ID" value="NZ_CP029608.1"/>
</dbReference>
<name>A0A345RT46_9PSED</name>
<dbReference type="Proteomes" id="UP000253720">
    <property type="component" value="Chromosome"/>
</dbReference>
<accession>A0A345RT46</accession>
<organism evidence="1 2">
    <name type="scientific">Pseudomonas kribbensis</name>
    <dbReference type="NCBI Taxonomy" id="1628086"/>
    <lineage>
        <taxon>Bacteria</taxon>
        <taxon>Pseudomonadati</taxon>
        <taxon>Pseudomonadota</taxon>
        <taxon>Gammaproteobacteria</taxon>
        <taxon>Pseudomonadales</taxon>
        <taxon>Pseudomonadaceae</taxon>
        <taxon>Pseudomonas</taxon>
    </lineage>
</organism>
<keyword evidence="2" id="KW-1185">Reference proteome</keyword>
<sequence>MTRSLRLQKKLHSLHLLTTAEEVVRDSSLVEKLWALKQGDRFELNRASFRSWTVQRYRLEFVITRGPVRGHWLHKEFDATELELFFTAKDFDGICHGWILFDE</sequence>
<evidence type="ECO:0000313" key="1">
    <source>
        <dbReference type="EMBL" id="AXI62462.1"/>
    </source>
</evidence>
<protein>
    <submittedName>
        <fullName evidence="1">Uncharacterized protein</fullName>
    </submittedName>
</protein>
<reference evidence="1 2" key="1">
    <citation type="submission" date="2018-05" db="EMBL/GenBank/DDBJ databases">
        <title>Complete genome sequence of Pseudomonas kribbensis 46-2(T).</title>
        <authorList>
            <person name="Jeong H."/>
            <person name="Lee S.-G."/>
            <person name="Rha E."/>
            <person name="Kim H."/>
        </authorList>
    </citation>
    <scope>NUCLEOTIDE SEQUENCE [LARGE SCALE GENOMIC DNA]</scope>
    <source>
        <strain evidence="1 2">46-2</strain>
    </source>
</reference>
<proteinExistence type="predicted"/>
<dbReference type="EMBL" id="CP029608">
    <property type="protein sequence ID" value="AXI62462.1"/>
    <property type="molecule type" value="Genomic_DNA"/>
</dbReference>